<keyword evidence="5" id="KW-1185">Reference proteome</keyword>
<feature type="compositionally biased region" description="Polar residues" evidence="2">
    <location>
        <begin position="188"/>
        <end position="209"/>
    </location>
</feature>
<gene>
    <name evidence="4" type="ORF">L873DRAFT_1788374</name>
</gene>
<evidence type="ECO:0000256" key="2">
    <source>
        <dbReference type="SAM" id="MobiDB-lite"/>
    </source>
</evidence>
<evidence type="ECO:0000256" key="1">
    <source>
        <dbReference type="PROSITE-ProRule" id="PRU00042"/>
    </source>
</evidence>
<dbReference type="Pfam" id="PF26176">
    <property type="entry name" value="zf_C2H2_17_2"/>
    <property type="match status" value="1"/>
</dbReference>
<dbReference type="SMART" id="SM00355">
    <property type="entry name" value="ZnF_C2H2"/>
    <property type="match status" value="2"/>
</dbReference>
<dbReference type="AlphaFoldDB" id="A0A3N4JSI5"/>
<dbReference type="EMBL" id="ML120374">
    <property type="protein sequence ID" value="RPB01304.1"/>
    <property type="molecule type" value="Genomic_DNA"/>
</dbReference>
<dbReference type="InterPro" id="IPR059095">
    <property type="entry name" value="Znf_C2H2_17_2nd"/>
</dbReference>
<keyword evidence="1" id="KW-0479">Metal-binding</keyword>
<organism evidence="4 5">
    <name type="scientific">Choiromyces venosus 120613-1</name>
    <dbReference type="NCBI Taxonomy" id="1336337"/>
    <lineage>
        <taxon>Eukaryota</taxon>
        <taxon>Fungi</taxon>
        <taxon>Dikarya</taxon>
        <taxon>Ascomycota</taxon>
        <taxon>Pezizomycotina</taxon>
        <taxon>Pezizomycetes</taxon>
        <taxon>Pezizales</taxon>
        <taxon>Tuberaceae</taxon>
        <taxon>Choiromyces</taxon>
    </lineage>
</organism>
<evidence type="ECO:0000313" key="4">
    <source>
        <dbReference type="EMBL" id="RPB01304.1"/>
    </source>
</evidence>
<feature type="region of interest" description="Disordered" evidence="2">
    <location>
        <begin position="188"/>
        <end position="211"/>
    </location>
</feature>
<sequence>MGTYTGQERSNRNSVCTAGASWQPSPMVPASQNHSVVSTSHINAMQQCGYSMPLDTGESIYDIHVSPPPSAQVKASTELEPFDGFDNDDFLLALNRGRMEEGLTNMDGITPFTTSQAHESGFYGYTSPPQRSQNYFIDTEPSSPTQPSTFNYPIFVPSSGDNLDGPGQLINPPILDPPNVALSRSTVTSTKSKAFSPNDSKVKPSNSKAVKSKKSHHCLVPTCVKSFGRSAELNRHMISVHRDYIATEKRGQLLSCTHEGCQRVGENGFKRKDNLVQHLRGVHGDVIVKKQSRRSPSAEGNQQQAGLFDHNQQAIVQEVGLSPPNLAEFFESLRFQNYEGYEGYEG</sequence>
<protein>
    <recommendedName>
        <fullName evidence="3">C2H2-type domain-containing protein</fullName>
    </recommendedName>
</protein>
<reference evidence="4 5" key="1">
    <citation type="journal article" date="2018" name="Nat. Ecol. Evol.">
        <title>Pezizomycetes genomes reveal the molecular basis of ectomycorrhizal truffle lifestyle.</title>
        <authorList>
            <person name="Murat C."/>
            <person name="Payen T."/>
            <person name="Noel B."/>
            <person name="Kuo A."/>
            <person name="Morin E."/>
            <person name="Chen J."/>
            <person name="Kohler A."/>
            <person name="Krizsan K."/>
            <person name="Balestrini R."/>
            <person name="Da Silva C."/>
            <person name="Montanini B."/>
            <person name="Hainaut M."/>
            <person name="Levati E."/>
            <person name="Barry K.W."/>
            <person name="Belfiori B."/>
            <person name="Cichocki N."/>
            <person name="Clum A."/>
            <person name="Dockter R.B."/>
            <person name="Fauchery L."/>
            <person name="Guy J."/>
            <person name="Iotti M."/>
            <person name="Le Tacon F."/>
            <person name="Lindquist E.A."/>
            <person name="Lipzen A."/>
            <person name="Malagnac F."/>
            <person name="Mello A."/>
            <person name="Molinier V."/>
            <person name="Miyauchi S."/>
            <person name="Poulain J."/>
            <person name="Riccioni C."/>
            <person name="Rubini A."/>
            <person name="Sitrit Y."/>
            <person name="Splivallo R."/>
            <person name="Traeger S."/>
            <person name="Wang M."/>
            <person name="Zifcakova L."/>
            <person name="Wipf D."/>
            <person name="Zambonelli A."/>
            <person name="Paolocci F."/>
            <person name="Nowrousian M."/>
            <person name="Ottonello S."/>
            <person name="Baldrian P."/>
            <person name="Spatafora J.W."/>
            <person name="Henrissat B."/>
            <person name="Nagy L.G."/>
            <person name="Aury J.M."/>
            <person name="Wincker P."/>
            <person name="Grigoriev I.V."/>
            <person name="Bonfante P."/>
            <person name="Martin F.M."/>
        </authorList>
    </citation>
    <scope>NUCLEOTIDE SEQUENCE [LARGE SCALE GENOMIC DNA]</scope>
    <source>
        <strain evidence="4 5">120613-1</strain>
    </source>
</reference>
<feature type="domain" description="C2H2-type" evidence="3">
    <location>
        <begin position="216"/>
        <end position="241"/>
    </location>
</feature>
<keyword evidence="1" id="KW-0863">Zinc-finger</keyword>
<keyword evidence="1" id="KW-0862">Zinc</keyword>
<dbReference type="PROSITE" id="PS50157">
    <property type="entry name" value="ZINC_FINGER_C2H2_2"/>
    <property type="match status" value="1"/>
</dbReference>
<proteinExistence type="predicted"/>
<name>A0A3N4JSI5_9PEZI</name>
<evidence type="ECO:0000313" key="5">
    <source>
        <dbReference type="Proteomes" id="UP000276215"/>
    </source>
</evidence>
<dbReference type="PROSITE" id="PS00028">
    <property type="entry name" value="ZINC_FINGER_C2H2_1"/>
    <property type="match status" value="1"/>
</dbReference>
<accession>A0A3N4JSI5</accession>
<evidence type="ECO:0000259" key="3">
    <source>
        <dbReference type="PROSITE" id="PS50157"/>
    </source>
</evidence>
<dbReference type="Gene3D" id="3.30.160.60">
    <property type="entry name" value="Classic Zinc Finger"/>
    <property type="match status" value="1"/>
</dbReference>
<dbReference type="InterPro" id="IPR013087">
    <property type="entry name" value="Znf_C2H2_type"/>
</dbReference>
<dbReference type="GO" id="GO:0008270">
    <property type="term" value="F:zinc ion binding"/>
    <property type="evidence" value="ECO:0007669"/>
    <property type="project" value="UniProtKB-KW"/>
</dbReference>
<dbReference type="Proteomes" id="UP000276215">
    <property type="component" value="Unassembled WGS sequence"/>
</dbReference>
<dbReference type="OrthoDB" id="5305647at2759"/>